<evidence type="ECO:0000313" key="1">
    <source>
        <dbReference type="EMBL" id="ACP04675.1"/>
    </source>
</evidence>
<organism evidence="1 2">
    <name type="scientific">Vibrio cholerae serotype O1 (strain M66-2)</name>
    <dbReference type="NCBI Taxonomy" id="579112"/>
    <lineage>
        <taxon>Bacteria</taxon>
        <taxon>Pseudomonadati</taxon>
        <taxon>Pseudomonadota</taxon>
        <taxon>Gammaproteobacteria</taxon>
        <taxon>Vibrionales</taxon>
        <taxon>Vibrionaceae</taxon>
        <taxon>Vibrio</taxon>
    </lineage>
</organism>
<evidence type="ECO:0000313" key="2">
    <source>
        <dbReference type="Proteomes" id="UP000001217"/>
    </source>
</evidence>
<dbReference type="HOGENOM" id="CLU_3359112_0_0_6"/>
<dbReference type="KEGG" id="vcm:VCM66_0347"/>
<gene>
    <name evidence="1" type="ordered locus">VCM66_0347</name>
</gene>
<protein>
    <submittedName>
        <fullName evidence="1">Uncharacterized protein</fullName>
    </submittedName>
</protein>
<dbReference type="EMBL" id="CP001233">
    <property type="protein sequence ID" value="ACP04675.1"/>
    <property type="molecule type" value="Genomic_DNA"/>
</dbReference>
<proteinExistence type="predicted"/>
<reference evidence="1 2" key="1">
    <citation type="journal article" date="2008" name="PLoS ONE">
        <title>A recalibrated molecular clock and independent origins for the cholera pandemic clones.</title>
        <authorList>
            <person name="Feng L."/>
            <person name="Reeves P.R."/>
            <person name="Lan R."/>
            <person name="Ren Y."/>
            <person name="Gao C."/>
            <person name="Zhou Z."/>
            <person name="Ren Y."/>
            <person name="Cheng J."/>
            <person name="Wang W."/>
            <person name="Wang J."/>
            <person name="Qian W."/>
            <person name="Li D."/>
            <person name="Wang L."/>
        </authorList>
    </citation>
    <scope>NUCLEOTIDE SEQUENCE [LARGE SCALE GENOMIC DNA]</scope>
    <source>
        <strain evidence="1 2">M66-2</strain>
    </source>
</reference>
<dbReference type="AlphaFoldDB" id="C3LR95"/>
<name>C3LR95_VIBCM</name>
<sequence length="36" mass="4307">MLRSDCYKKMAMRQRNAQLKVQRQRSGHLVEANVLF</sequence>
<accession>C3LR95</accession>
<dbReference type="Proteomes" id="UP000001217">
    <property type="component" value="Chromosome I"/>
</dbReference>